<dbReference type="InterPro" id="IPR010656">
    <property type="entry name" value="DctM"/>
</dbReference>
<evidence type="ECO:0000313" key="10">
    <source>
        <dbReference type="EMBL" id="QPC41392.1"/>
    </source>
</evidence>
<keyword evidence="4 8" id="KW-0812">Transmembrane</keyword>
<keyword evidence="11" id="KW-1185">Reference proteome</keyword>
<feature type="domain" description="TRAP C4-dicarboxylate transport system permease DctM subunit" evidence="9">
    <location>
        <begin position="1"/>
        <end position="58"/>
    </location>
</feature>
<evidence type="ECO:0000256" key="2">
    <source>
        <dbReference type="ARBA" id="ARBA00022475"/>
    </source>
</evidence>
<comment type="function">
    <text evidence="7">Part of the tripartite ATP-independent periplasmic (TRAP) transport system.</text>
</comment>
<organism evidence="10 11">
    <name type="scientific">Kaustia mangrovi</name>
    <dbReference type="NCBI Taxonomy" id="2593653"/>
    <lineage>
        <taxon>Bacteria</taxon>
        <taxon>Pseudomonadati</taxon>
        <taxon>Pseudomonadota</taxon>
        <taxon>Alphaproteobacteria</taxon>
        <taxon>Hyphomicrobiales</taxon>
        <taxon>Parvibaculaceae</taxon>
        <taxon>Kaustia</taxon>
    </lineage>
</organism>
<dbReference type="AlphaFoldDB" id="A0A7S8C157"/>
<comment type="subcellular location">
    <subcellularLocation>
        <location evidence="1 7">Cell inner membrane</location>
        <topology evidence="1 7">Multi-pass membrane protein</topology>
    </subcellularLocation>
</comment>
<evidence type="ECO:0000313" key="11">
    <source>
        <dbReference type="Proteomes" id="UP000593594"/>
    </source>
</evidence>
<evidence type="ECO:0000256" key="3">
    <source>
        <dbReference type="ARBA" id="ARBA00022519"/>
    </source>
</evidence>
<dbReference type="Pfam" id="PF06808">
    <property type="entry name" value="DctM"/>
    <property type="match status" value="1"/>
</dbReference>
<evidence type="ECO:0000256" key="7">
    <source>
        <dbReference type="RuleBase" id="RU369079"/>
    </source>
</evidence>
<dbReference type="RefSeq" id="WP_213162610.1">
    <property type="nucleotide sequence ID" value="NZ_CP058214.1"/>
</dbReference>
<keyword evidence="2" id="KW-1003">Cell membrane</keyword>
<accession>A0A7S8C157</accession>
<dbReference type="KEGG" id="kmn:HW532_00730"/>
<dbReference type="EMBL" id="CP058214">
    <property type="protein sequence ID" value="QPC41392.1"/>
    <property type="molecule type" value="Genomic_DNA"/>
</dbReference>
<dbReference type="PANTHER" id="PTHR33362:SF2">
    <property type="entry name" value="TRAP TRANSPORTER LARGE PERMEASE PROTEIN"/>
    <property type="match status" value="1"/>
</dbReference>
<dbReference type="PANTHER" id="PTHR33362">
    <property type="entry name" value="SIALIC ACID TRAP TRANSPORTER PERMEASE PROTEIN SIAT-RELATED"/>
    <property type="match status" value="1"/>
</dbReference>
<feature type="transmembrane region" description="Helical" evidence="8">
    <location>
        <begin position="37"/>
        <end position="62"/>
    </location>
</feature>
<evidence type="ECO:0000256" key="1">
    <source>
        <dbReference type="ARBA" id="ARBA00004429"/>
    </source>
</evidence>
<sequence length="67" mass="7082">MILMMKLGLGLCTPPVGACLFVGCVIGQTPIAQALRSIWPFYLAILLALMLTTFVPAIPLALPSRPG</sequence>
<dbReference type="InterPro" id="IPR004681">
    <property type="entry name" value="TRAP_DctM"/>
</dbReference>
<evidence type="ECO:0000259" key="9">
    <source>
        <dbReference type="Pfam" id="PF06808"/>
    </source>
</evidence>
<evidence type="ECO:0000256" key="6">
    <source>
        <dbReference type="ARBA" id="ARBA00023136"/>
    </source>
</evidence>
<dbReference type="GO" id="GO:0005886">
    <property type="term" value="C:plasma membrane"/>
    <property type="evidence" value="ECO:0007669"/>
    <property type="project" value="UniProtKB-SubCell"/>
</dbReference>
<dbReference type="PROSITE" id="PS51257">
    <property type="entry name" value="PROKAR_LIPOPROTEIN"/>
    <property type="match status" value="1"/>
</dbReference>
<proteinExistence type="predicted"/>
<evidence type="ECO:0000256" key="5">
    <source>
        <dbReference type="ARBA" id="ARBA00022989"/>
    </source>
</evidence>
<protein>
    <submittedName>
        <fullName evidence="10">TRAP transporter large permease subunit</fullName>
    </submittedName>
</protein>
<reference evidence="10 11" key="1">
    <citation type="submission" date="2020-06" db="EMBL/GenBank/DDBJ databases">
        <title>Genome sequence of 2 isolates from Red Sea Mangroves.</title>
        <authorList>
            <person name="Sefrji F."/>
            <person name="Michoud G."/>
            <person name="Merlino G."/>
            <person name="Daffonchio D."/>
        </authorList>
    </citation>
    <scope>NUCLEOTIDE SEQUENCE [LARGE SCALE GENOMIC DNA]</scope>
    <source>
        <strain evidence="10 11">R1DC25</strain>
    </source>
</reference>
<evidence type="ECO:0000256" key="4">
    <source>
        <dbReference type="ARBA" id="ARBA00022692"/>
    </source>
</evidence>
<dbReference type="GO" id="GO:0022857">
    <property type="term" value="F:transmembrane transporter activity"/>
    <property type="evidence" value="ECO:0007669"/>
    <property type="project" value="UniProtKB-UniRule"/>
</dbReference>
<keyword evidence="7" id="KW-0813">Transport</keyword>
<gene>
    <name evidence="10" type="ORF">HW532_00730</name>
</gene>
<keyword evidence="5 8" id="KW-1133">Transmembrane helix</keyword>
<evidence type="ECO:0000256" key="8">
    <source>
        <dbReference type="SAM" id="Phobius"/>
    </source>
</evidence>
<name>A0A7S8C157_9HYPH</name>
<dbReference type="Proteomes" id="UP000593594">
    <property type="component" value="Chromosome"/>
</dbReference>
<keyword evidence="3 7" id="KW-0997">Cell inner membrane</keyword>
<keyword evidence="6 8" id="KW-0472">Membrane</keyword>